<dbReference type="GeneID" id="66585677"/>
<feature type="transmembrane region" description="Helical" evidence="1">
    <location>
        <begin position="78"/>
        <end position="96"/>
    </location>
</feature>
<dbReference type="InterPro" id="IPR021296">
    <property type="entry name" value="DUF2868"/>
</dbReference>
<feature type="transmembrane region" description="Helical" evidence="1">
    <location>
        <begin position="248"/>
        <end position="270"/>
    </location>
</feature>
<comment type="caution">
    <text evidence="2">The sequence shown here is derived from an EMBL/GenBank/DDBJ whole genome shotgun (WGS) entry which is preliminary data.</text>
</comment>
<keyword evidence="1" id="KW-0812">Transmembrane</keyword>
<protein>
    <recommendedName>
        <fullName evidence="4">DUF2868 domain-containing protein</fullName>
    </recommendedName>
</protein>
<evidence type="ECO:0000313" key="2">
    <source>
        <dbReference type="EMBL" id="RUO17661.1"/>
    </source>
</evidence>
<reference evidence="2 3" key="1">
    <citation type="submission" date="2018-12" db="EMBL/GenBank/DDBJ databases">
        <title>Persistence of Moraxella catarrhalis in Chronic Obstructive Pulmonary Disease and Regulation of the Hag/MID Adhesin.</title>
        <authorList>
            <person name="Murphy T."/>
            <person name="Zhao X."/>
            <person name="Vyas G."/>
            <person name="Aluvathingal J."/>
            <person name="Nadendla S."/>
            <person name="Tallon L."/>
            <person name="Tettelin H."/>
        </authorList>
    </citation>
    <scope>NUCLEOTIDE SEQUENCE [LARGE SCALE GENOMIC DNA]</scope>
    <source>
        <strain evidence="2 3">173P27B1</strain>
    </source>
</reference>
<keyword evidence="1" id="KW-0472">Membrane</keyword>
<dbReference type="RefSeq" id="WP_081569866.1">
    <property type="nucleotide sequence ID" value="NZ_CP018059.1"/>
</dbReference>
<proteinExistence type="predicted"/>
<accession>A0ABY0BM88</accession>
<sequence>MTTKTKKAHQHLEVIRRLEAQNYIFTQDPKIITEAVKLENGTAFDKLFIRAQKIDSDARIMQILSDTQHDGILSVIRLIYLLYFIFALIGVASLLGTQAINFFYLMVALLGWHTLSLVWWLISLAFLHRPSMLSSVVEHIALKNKLIEKLSACDKNIQKVCFSVLNDTIKPIKRWQIASILHGAWLFGLMGSILGMLGLFLFKSYSFHWESTLLTDHHFDRLITIIGYIPSQLGIVLPSASSQTPAQFAILAMTSVIIYAILPRLAAYLYSRIKARQQFRIDTKAPYYANLMNFYRQTIINADDYQSPKPTTIAPIVLSDRLVIAALEKPYYHHPIPINAIKDFGVIDTHAQIKMLLADALHLSAQIYLIINTDTVPDRGIVRKVERLASHQFGIIAMLVGEQIHDDAWKVALNERRIPIFNH</sequence>
<evidence type="ECO:0008006" key="4">
    <source>
        <dbReference type="Google" id="ProtNLM"/>
    </source>
</evidence>
<dbReference type="Proteomes" id="UP000268436">
    <property type="component" value="Unassembled WGS sequence"/>
</dbReference>
<evidence type="ECO:0000256" key="1">
    <source>
        <dbReference type="SAM" id="Phobius"/>
    </source>
</evidence>
<name>A0ABY0BM88_MORCA</name>
<keyword evidence="1" id="KW-1133">Transmembrane helix</keyword>
<organism evidence="2 3">
    <name type="scientific">Moraxella catarrhalis</name>
    <name type="common">Branhamella catarrhalis</name>
    <dbReference type="NCBI Taxonomy" id="480"/>
    <lineage>
        <taxon>Bacteria</taxon>
        <taxon>Pseudomonadati</taxon>
        <taxon>Pseudomonadota</taxon>
        <taxon>Gammaproteobacteria</taxon>
        <taxon>Moraxellales</taxon>
        <taxon>Moraxellaceae</taxon>
        <taxon>Moraxella</taxon>
    </lineage>
</organism>
<gene>
    <name evidence="2" type="ORF">EJK54_1176</name>
</gene>
<keyword evidence="3" id="KW-1185">Reference proteome</keyword>
<feature type="transmembrane region" description="Helical" evidence="1">
    <location>
        <begin position="180"/>
        <end position="202"/>
    </location>
</feature>
<dbReference type="Pfam" id="PF11067">
    <property type="entry name" value="DUF2868"/>
    <property type="match status" value="1"/>
</dbReference>
<feature type="transmembrane region" description="Helical" evidence="1">
    <location>
        <begin position="102"/>
        <end position="127"/>
    </location>
</feature>
<dbReference type="EMBL" id="RYER01000003">
    <property type="protein sequence ID" value="RUO17661.1"/>
    <property type="molecule type" value="Genomic_DNA"/>
</dbReference>
<evidence type="ECO:0000313" key="3">
    <source>
        <dbReference type="Proteomes" id="UP000268436"/>
    </source>
</evidence>